<protein>
    <submittedName>
        <fullName evidence="2">Uncharacterized protein</fullName>
    </submittedName>
</protein>
<accession>A0ABR1MUM7</accession>
<sequence length="154" mass="16555">MPIHFGSDSSASHPYSNQIQSIAFSSIPACHDIATYLLAMLLPPAVHVGVHEARHHRVGGQAHSARDVAAFQSQLHLDQLLGHEQRVYGIIVLFIIFFVCSLSFLCSCSLFSLAVVVLVLGIAVLVEIALPVPRDQAHQRAALGQLDESAAGRA</sequence>
<keyword evidence="1" id="KW-0472">Membrane</keyword>
<comment type="caution">
    <text evidence="2">The sequence shown here is derived from an EMBL/GenBank/DDBJ whole genome shotgun (WGS) entry which is preliminary data.</text>
</comment>
<evidence type="ECO:0000313" key="3">
    <source>
        <dbReference type="Proteomes" id="UP001367316"/>
    </source>
</evidence>
<dbReference type="EMBL" id="JBBPBF010000044">
    <property type="protein sequence ID" value="KAK7606649.1"/>
    <property type="molecule type" value="Genomic_DNA"/>
</dbReference>
<feature type="transmembrane region" description="Helical" evidence="1">
    <location>
        <begin position="111"/>
        <end position="130"/>
    </location>
</feature>
<keyword evidence="1" id="KW-1133">Transmembrane helix</keyword>
<feature type="transmembrane region" description="Helical" evidence="1">
    <location>
        <begin position="87"/>
        <end position="105"/>
    </location>
</feature>
<evidence type="ECO:0000256" key="1">
    <source>
        <dbReference type="SAM" id="Phobius"/>
    </source>
</evidence>
<organism evidence="2 3">
    <name type="scientific">Phyllosticta paracitricarpa</name>
    <dbReference type="NCBI Taxonomy" id="2016321"/>
    <lineage>
        <taxon>Eukaryota</taxon>
        <taxon>Fungi</taxon>
        <taxon>Dikarya</taxon>
        <taxon>Ascomycota</taxon>
        <taxon>Pezizomycotina</taxon>
        <taxon>Dothideomycetes</taxon>
        <taxon>Dothideomycetes incertae sedis</taxon>
        <taxon>Botryosphaeriales</taxon>
        <taxon>Phyllostictaceae</taxon>
        <taxon>Phyllosticta</taxon>
    </lineage>
</organism>
<proteinExistence type="predicted"/>
<reference evidence="2 3" key="1">
    <citation type="submission" date="2024-04" db="EMBL/GenBank/DDBJ databases">
        <title>Phyllosticta paracitricarpa is synonymous to the EU quarantine fungus P. citricarpa based on phylogenomic analyses.</title>
        <authorList>
            <consortium name="Lawrence Berkeley National Laboratory"/>
            <person name="Van ingen-buijs V.A."/>
            <person name="Van westerhoven A.C."/>
            <person name="Haridas S."/>
            <person name="Skiadas P."/>
            <person name="Martin F."/>
            <person name="Groenewald J.Z."/>
            <person name="Crous P.W."/>
            <person name="Seidl M.F."/>
        </authorList>
    </citation>
    <scope>NUCLEOTIDE SEQUENCE [LARGE SCALE GENOMIC DNA]</scope>
    <source>
        <strain evidence="2 3">CBS 141358</strain>
    </source>
</reference>
<dbReference type="Proteomes" id="UP001367316">
    <property type="component" value="Unassembled WGS sequence"/>
</dbReference>
<gene>
    <name evidence="2" type="ORF">JOL62DRAFT_586595</name>
</gene>
<keyword evidence="1" id="KW-0812">Transmembrane</keyword>
<name>A0ABR1MUM7_9PEZI</name>
<keyword evidence="3" id="KW-1185">Reference proteome</keyword>
<evidence type="ECO:0000313" key="2">
    <source>
        <dbReference type="EMBL" id="KAK7606649.1"/>
    </source>
</evidence>